<feature type="non-terminal residue" evidence="1">
    <location>
        <position position="28"/>
    </location>
</feature>
<organism evidence="1">
    <name type="scientific">marine sediment metagenome</name>
    <dbReference type="NCBI Taxonomy" id="412755"/>
    <lineage>
        <taxon>unclassified sequences</taxon>
        <taxon>metagenomes</taxon>
        <taxon>ecological metagenomes</taxon>
    </lineage>
</organism>
<accession>A0A0F9CA12</accession>
<dbReference type="EMBL" id="LAZR01047747">
    <property type="protein sequence ID" value="KKK93501.1"/>
    <property type="molecule type" value="Genomic_DNA"/>
</dbReference>
<evidence type="ECO:0000313" key="1">
    <source>
        <dbReference type="EMBL" id="KKK93501.1"/>
    </source>
</evidence>
<name>A0A0F9CA12_9ZZZZ</name>
<sequence>MYLALLVFDNQEYCIFIAVFTSEQEVLT</sequence>
<comment type="caution">
    <text evidence="1">The sequence shown here is derived from an EMBL/GenBank/DDBJ whole genome shotgun (WGS) entry which is preliminary data.</text>
</comment>
<proteinExistence type="predicted"/>
<reference evidence="1" key="1">
    <citation type="journal article" date="2015" name="Nature">
        <title>Complex archaea that bridge the gap between prokaryotes and eukaryotes.</title>
        <authorList>
            <person name="Spang A."/>
            <person name="Saw J.H."/>
            <person name="Jorgensen S.L."/>
            <person name="Zaremba-Niedzwiedzka K."/>
            <person name="Martijn J."/>
            <person name="Lind A.E."/>
            <person name="van Eijk R."/>
            <person name="Schleper C."/>
            <person name="Guy L."/>
            <person name="Ettema T.J."/>
        </authorList>
    </citation>
    <scope>NUCLEOTIDE SEQUENCE</scope>
</reference>
<dbReference type="AlphaFoldDB" id="A0A0F9CA12"/>
<gene>
    <name evidence="1" type="ORF">LCGC14_2692260</name>
</gene>
<protein>
    <submittedName>
        <fullName evidence="1">Uncharacterized protein</fullName>
    </submittedName>
</protein>